<evidence type="ECO:0000313" key="8">
    <source>
        <dbReference type="EMBL" id="PIQ71662.1"/>
    </source>
</evidence>
<keyword evidence="2 4" id="KW-0521">NADP</keyword>
<comment type="catalytic activity">
    <reaction evidence="4">
        <text>L-proline + NAD(+) = (S)-1-pyrroline-5-carboxylate + NADH + 2 H(+)</text>
        <dbReference type="Rhea" id="RHEA:14105"/>
        <dbReference type="ChEBI" id="CHEBI:15378"/>
        <dbReference type="ChEBI" id="CHEBI:17388"/>
        <dbReference type="ChEBI" id="CHEBI:57540"/>
        <dbReference type="ChEBI" id="CHEBI:57945"/>
        <dbReference type="ChEBI" id="CHEBI:60039"/>
        <dbReference type="EC" id="1.5.1.2"/>
    </reaction>
</comment>
<evidence type="ECO:0000256" key="4">
    <source>
        <dbReference type="HAMAP-Rule" id="MF_01925"/>
    </source>
</evidence>
<dbReference type="InterPro" id="IPR029036">
    <property type="entry name" value="P5CR_dimer"/>
</dbReference>
<dbReference type="AlphaFoldDB" id="A0A2H0KK88"/>
<comment type="subcellular location">
    <subcellularLocation>
        <location evidence="4">Cytoplasm</location>
    </subcellularLocation>
</comment>
<comment type="pathway">
    <text evidence="4">Amino-acid biosynthesis; L-proline biosynthesis; L-proline from L-glutamate 5-semialdehyde: step 1/1.</text>
</comment>
<comment type="caution">
    <text evidence="8">The sequence shown here is derived from an EMBL/GenBank/DDBJ whole genome shotgun (WGS) entry which is preliminary data.</text>
</comment>
<dbReference type="InterPro" id="IPR000304">
    <property type="entry name" value="Pyrroline-COOH_reductase"/>
</dbReference>
<dbReference type="Proteomes" id="UP000229497">
    <property type="component" value="Unassembled WGS sequence"/>
</dbReference>
<comment type="function">
    <text evidence="4">Catalyzes the reduction of 1-pyrroline-5-carboxylate (PCA) to L-proline.</text>
</comment>
<evidence type="ECO:0000256" key="2">
    <source>
        <dbReference type="ARBA" id="ARBA00022857"/>
    </source>
</evidence>
<feature type="domain" description="Pyrroline-5-carboxylate reductase dimerisation" evidence="7">
    <location>
        <begin position="150"/>
        <end position="248"/>
    </location>
</feature>
<dbReference type="SUPFAM" id="SSF51735">
    <property type="entry name" value="NAD(P)-binding Rossmann-fold domains"/>
    <property type="match status" value="1"/>
</dbReference>
<dbReference type="PIRSF" id="PIRSF000193">
    <property type="entry name" value="Pyrrol-5-carb_rd"/>
    <property type="match status" value="1"/>
</dbReference>
<evidence type="ECO:0000313" key="9">
    <source>
        <dbReference type="Proteomes" id="UP000229497"/>
    </source>
</evidence>
<dbReference type="GO" id="GO:0055129">
    <property type="term" value="P:L-proline biosynthetic process"/>
    <property type="evidence" value="ECO:0007669"/>
    <property type="project" value="UniProtKB-UniRule"/>
</dbReference>
<feature type="binding site" evidence="5">
    <location>
        <position position="45"/>
    </location>
    <ligand>
        <name>NADPH</name>
        <dbReference type="ChEBI" id="CHEBI:57783"/>
    </ligand>
</feature>
<protein>
    <recommendedName>
        <fullName evidence="4">Pyrroline-5-carboxylate reductase</fullName>
        <shortName evidence="4">P5C reductase</shortName>
        <shortName evidence="4">P5CR</shortName>
        <ecNumber evidence="4">1.5.1.2</ecNumber>
    </recommendedName>
    <alternativeName>
        <fullName evidence="4">PCA reductase</fullName>
    </alternativeName>
</protein>
<dbReference type="HAMAP" id="MF_01925">
    <property type="entry name" value="P5C_reductase"/>
    <property type="match status" value="1"/>
</dbReference>
<dbReference type="Pfam" id="PF14748">
    <property type="entry name" value="P5CR_dimer"/>
    <property type="match status" value="1"/>
</dbReference>
<evidence type="ECO:0000259" key="6">
    <source>
        <dbReference type="Pfam" id="PF03807"/>
    </source>
</evidence>
<dbReference type="InterPro" id="IPR036291">
    <property type="entry name" value="NAD(P)-bd_dom_sf"/>
</dbReference>
<dbReference type="UniPathway" id="UPA00098">
    <property type="reaction ID" value="UER00361"/>
</dbReference>
<evidence type="ECO:0000256" key="3">
    <source>
        <dbReference type="ARBA" id="ARBA00023002"/>
    </source>
</evidence>
<dbReference type="Gene3D" id="1.10.3730.10">
    <property type="entry name" value="ProC C-terminal domain-like"/>
    <property type="match status" value="1"/>
</dbReference>
<keyword evidence="4" id="KW-0963">Cytoplasm</keyword>
<dbReference type="Pfam" id="PF03807">
    <property type="entry name" value="F420_oxidored"/>
    <property type="match status" value="1"/>
</dbReference>
<dbReference type="Gene3D" id="3.40.50.720">
    <property type="entry name" value="NAD(P)-binding Rossmann-like Domain"/>
    <property type="match status" value="1"/>
</dbReference>
<dbReference type="PANTHER" id="PTHR11645">
    <property type="entry name" value="PYRROLINE-5-CARBOXYLATE REDUCTASE"/>
    <property type="match status" value="1"/>
</dbReference>
<dbReference type="InterPro" id="IPR028939">
    <property type="entry name" value="P5C_Rdtase_cat_N"/>
</dbReference>
<dbReference type="GO" id="GO:0004735">
    <property type="term" value="F:pyrroline-5-carboxylate reductase activity"/>
    <property type="evidence" value="ECO:0007669"/>
    <property type="project" value="UniProtKB-UniRule"/>
</dbReference>
<comment type="similarity">
    <text evidence="1 4">Belongs to the pyrroline-5-carboxylate reductase family.</text>
</comment>
<evidence type="ECO:0000259" key="7">
    <source>
        <dbReference type="Pfam" id="PF14748"/>
    </source>
</evidence>
<keyword evidence="4" id="KW-0028">Amino-acid biosynthesis</keyword>
<gene>
    <name evidence="4" type="primary">proC</name>
    <name evidence="8" type="ORF">COV87_02100</name>
</gene>
<dbReference type="PANTHER" id="PTHR11645:SF0">
    <property type="entry name" value="PYRROLINE-5-CARBOXYLATE REDUCTASE 3"/>
    <property type="match status" value="1"/>
</dbReference>
<sequence length="259" mass="28402">MDKDILGNKKIAIIGNGHIGQAIAMGFITGGLKQLQVLISNKSNNIELTKKADYIFIAVKPFIVKSVLKEIKPFIRKKIVLSVAAGVTMEIIEKILGKKQKIIRLMPNIPVSENKGVIGFFANKYISSSEKNEVESLISILGKIIFCKKEKDTDSLTILAGCGPAISAYFIDLLSNFAVQQGFSQGESMNMALKIFEGTIDHLKRHNLIASELIKSVATKGGITETIVGSLYSDRVDVLFMKAMEKGNLKISDLKNKLK</sequence>
<organism evidence="8 9">
    <name type="scientific">Candidatus Roizmanbacteria bacterium CG11_big_fil_rev_8_21_14_0_20_37_16</name>
    <dbReference type="NCBI Taxonomy" id="1974857"/>
    <lineage>
        <taxon>Bacteria</taxon>
        <taxon>Candidatus Roizmaniibacteriota</taxon>
    </lineage>
</organism>
<evidence type="ECO:0000256" key="5">
    <source>
        <dbReference type="PIRSR" id="PIRSR000193-1"/>
    </source>
</evidence>
<dbReference type="EMBL" id="PCVK01000059">
    <property type="protein sequence ID" value="PIQ71662.1"/>
    <property type="molecule type" value="Genomic_DNA"/>
</dbReference>
<dbReference type="GO" id="GO:0005737">
    <property type="term" value="C:cytoplasm"/>
    <property type="evidence" value="ECO:0007669"/>
    <property type="project" value="UniProtKB-SubCell"/>
</dbReference>
<comment type="catalytic activity">
    <reaction evidence="4">
        <text>L-proline + NADP(+) = (S)-1-pyrroline-5-carboxylate + NADPH + 2 H(+)</text>
        <dbReference type="Rhea" id="RHEA:14109"/>
        <dbReference type="ChEBI" id="CHEBI:15378"/>
        <dbReference type="ChEBI" id="CHEBI:17388"/>
        <dbReference type="ChEBI" id="CHEBI:57783"/>
        <dbReference type="ChEBI" id="CHEBI:58349"/>
        <dbReference type="ChEBI" id="CHEBI:60039"/>
        <dbReference type="EC" id="1.5.1.2"/>
    </reaction>
</comment>
<keyword evidence="4" id="KW-0641">Proline biosynthesis</keyword>
<reference evidence="8 9" key="1">
    <citation type="submission" date="2017-09" db="EMBL/GenBank/DDBJ databases">
        <title>Depth-based differentiation of microbial function through sediment-hosted aquifers and enrichment of novel symbionts in the deep terrestrial subsurface.</title>
        <authorList>
            <person name="Probst A.J."/>
            <person name="Ladd B."/>
            <person name="Jarett J.K."/>
            <person name="Geller-Mcgrath D.E."/>
            <person name="Sieber C.M."/>
            <person name="Emerson J.B."/>
            <person name="Anantharaman K."/>
            <person name="Thomas B.C."/>
            <person name="Malmstrom R."/>
            <person name="Stieglmeier M."/>
            <person name="Klingl A."/>
            <person name="Woyke T."/>
            <person name="Ryan C.M."/>
            <person name="Banfield J.F."/>
        </authorList>
    </citation>
    <scope>NUCLEOTIDE SEQUENCE [LARGE SCALE GENOMIC DNA]</scope>
    <source>
        <strain evidence="8">CG11_big_fil_rev_8_21_14_0_20_37_16</strain>
    </source>
</reference>
<keyword evidence="3 4" id="KW-0560">Oxidoreductase</keyword>
<dbReference type="EC" id="1.5.1.2" evidence="4"/>
<feature type="domain" description="Pyrroline-5-carboxylate reductase catalytic N-terminal" evidence="6">
    <location>
        <begin position="43"/>
        <end position="86"/>
    </location>
</feature>
<dbReference type="SUPFAM" id="SSF48179">
    <property type="entry name" value="6-phosphogluconate dehydrogenase C-terminal domain-like"/>
    <property type="match status" value="1"/>
</dbReference>
<dbReference type="InterPro" id="IPR008927">
    <property type="entry name" value="6-PGluconate_DH-like_C_sf"/>
</dbReference>
<feature type="binding site" evidence="5">
    <location>
        <begin position="58"/>
        <end position="61"/>
    </location>
    <ligand>
        <name>NADP(+)</name>
        <dbReference type="ChEBI" id="CHEBI:58349"/>
    </ligand>
</feature>
<evidence type="ECO:0000256" key="1">
    <source>
        <dbReference type="ARBA" id="ARBA00005525"/>
    </source>
</evidence>
<accession>A0A2H0KK88</accession>
<proteinExistence type="inferred from homology"/>
<name>A0A2H0KK88_9BACT</name>